<name>A0A8J6XJ21_9CYAN</name>
<protein>
    <recommendedName>
        <fullName evidence="3">SbsA Ig-like domain-containing protein</fullName>
    </recommendedName>
</protein>
<dbReference type="AlphaFoldDB" id="A0A8J6XJ21"/>
<dbReference type="EMBL" id="JACXAE010000118">
    <property type="protein sequence ID" value="MBD2777785.1"/>
    <property type="molecule type" value="Genomic_DNA"/>
</dbReference>
<proteinExistence type="predicted"/>
<keyword evidence="2" id="KW-1185">Reference proteome</keyword>
<sequence length="248" mass="28806">MSSTKTQLVRVYPSCDRLPENLLRFHFYFSNAMRRGSALQHIHLFNSQNQEVFDVFLDTVEELWDPTTTRLTLLFHPGRVKKGLSAYIKMGRALLVGETYNLVVDQDWLDAQGQPLQSNFSKQFTVVDEYIEILDINTWKVVSPKANTQEPVFIEFPQPLDCVSLITFIYVEDDRRNWIEGEVDLLNYDKTWSFTPMHPWTQGCYTLVVNTRLEDLAGNNLNEPFDRVVGKQPHGVHHRLIDLGFVIL</sequence>
<comment type="caution">
    <text evidence="1">The sequence shown here is derived from an EMBL/GenBank/DDBJ whole genome shotgun (WGS) entry which is preliminary data.</text>
</comment>
<organism evidence="1 2">
    <name type="scientific">Iningainema tapete BLCC-T55</name>
    <dbReference type="NCBI Taxonomy" id="2748662"/>
    <lineage>
        <taxon>Bacteria</taxon>
        <taxon>Bacillati</taxon>
        <taxon>Cyanobacteriota</taxon>
        <taxon>Cyanophyceae</taxon>
        <taxon>Nostocales</taxon>
        <taxon>Scytonemataceae</taxon>
        <taxon>Iningainema tapete</taxon>
    </lineage>
</organism>
<gene>
    <name evidence="1" type="ORF">ICL16_38525</name>
</gene>
<evidence type="ECO:0008006" key="3">
    <source>
        <dbReference type="Google" id="ProtNLM"/>
    </source>
</evidence>
<dbReference type="RefSeq" id="WP_190836850.1">
    <property type="nucleotide sequence ID" value="NZ_CAWPPI010000118.1"/>
</dbReference>
<evidence type="ECO:0000313" key="2">
    <source>
        <dbReference type="Proteomes" id="UP000629098"/>
    </source>
</evidence>
<dbReference type="Proteomes" id="UP000629098">
    <property type="component" value="Unassembled WGS sequence"/>
</dbReference>
<reference evidence="1" key="1">
    <citation type="submission" date="2020-09" db="EMBL/GenBank/DDBJ databases">
        <title>Iningainema tapete sp. nov. (Scytonemataceae, Cyanobacteria) from greenhouses in central Florida (USA) produces two types of nodularin with biosynthetic potential for microcystin-LR and anabaenopeptins.</title>
        <authorList>
            <person name="Berthold D.E."/>
            <person name="Lefler F.W."/>
            <person name="Huang I.-S."/>
            <person name="Abdulla H."/>
            <person name="Zimba P.V."/>
            <person name="Laughinghouse H.D. IV."/>
        </authorList>
    </citation>
    <scope>NUCLEOTIDE SEQUENCE</scope>
    <source>
        <strain evidence="1">BLCCT55</strain>
    </source>
</reference>
<evidence type="ECO:0000313" key="1">
    <source>
        <dbReference type="EMBL" id="MBD2777785.1"/>
    </source>
</evidence>
<accession>A0A8J6XJ21</accession>